<dbReference type="SUPFAM" id="SSF52540">
    <property type="entry name" value="P-loop containing nucleoside triphosphate hydrolases"/>
    <property type="match status" value="1"/>
</dbReference>
<reference evidence="1 2" key="1">
    <citation type="submission" date="2019-07" db="EMBL/GenBank/DDBJ databases">
        <title>Full genome sequence of Luteimonas sp. Gr-4.</title>
        <authorList>
            <person name="Im W.-T."/>
        </authorList>
    </citation>
    <scope>NUCLEOTIDE SEQUENCE [LARGE SCALE GENOMIC DNA]</scope>
    <source>
        <strain evidence="1 2">Gr-4</strain>
    </source>
</reference>
<sequence length="294" mass="32464">MTDISDAAIALLTASIDRKVDWILADSWVHTNATSVAFQWMAYIHRCGPVIRPPCLQITAEGGMGKTAILLSYAKLHPVEKDPDDPLRLQRPVAYVECTPENSGALGVRRAILKACWPLAERLNGGEEEVDRTLRAQGVRVLLLDEFGELTKSGPASHQRALSELKRVSNTARIGIVAATVSNLSHVLAVDQQFASRFRRKIVIEPWSLSNDLRNFVYGLQRNLPFPKRSTLDDHRSLPEIAEKSEGNTKEIVELVRLAALHALGAGADHVTYDHLRLAIRDPAPPGLVLENVK</sequence>
<keyword evidence="2" id="KW-1185">Reference proteome</keyword>
<dbReference type="InterPro" id="IPR027417">
    <property type="entry name" value="P-loop_NTPase"/>
</dbReference>
<dbReference type="InterPro" id="IPR008868">
    <property type="entry name" value="TniB"/>
</dbReference>
<gene>
    <name evidence="1" type="ORF">FPZ22_00755</name>
</gene>
<accession>A0A518N119</accession>
<organism evidence="1 2">
    <name type="scientific">Luteimonas granuli</name>
    <dbReference type="NCBI Taxonomy" id="1176533"/>
    <lineage>
        <taxon>Bacteria</taxon>
        <taxon>Pseudomonadati</taxon>
        <taxon>Pseudomonadota</taxon>
        <taxon>Gammaproteobacteria</taxon>
        <taxon>Lysobacterales</taxon>
        <taxon>Lysobacteraceae</taxon>
        <taxon>Luteimonas</taxon>
    </lineage>
</organism>
<protein>
    <submittedName>
        <fullName evidence="1">AAA family ATPase</fullName>
    </submittedName>
</protein>
<name>A0A518N119_9GAMM</name>
<evidence type="ECO:0000313" key="2">
    <source>
        <dbReference type="Proteomes" id="UP000316584"/>
    </source>
</evidence>
<evidence type="ECO:0000313" key="1">
    <source>
        <dbReference type="EMBL" id="QDW65613.1"/>
    </source>
</evidence>
<dbReference type="Proteomes" id="UP000316584">
    <property type="component" value="Chromosome"/>
</dbReference>
<dbReference type="Pfam" id="PF05621">
    <property type="entry name" value="TniB"/>
    <property type="match status" value="1"/>
</dbReference>
<dbReference type="AlphaFoldDB" id="A0A518N119"/>
<dbReference type="Gene3D" id="3.40.50.300">
    <property type="entry name" value="P-loop containing nucleotide triphosphate hydrolases"/>
    <property type="match status" value="1"/>
</dbReference>
<dbReference type="RefSeq" id="WP_144889390.1">
    <property type="nucleotide sequence ID" value="NZ_CP042218.1"/>
</dbReference>
<dbReference type="OrthoDB" id="6057124at2"/>
<dbReference type="KEGG" id="lug:FPZ22_00755"/>
<dbReference type="Gene3D" id="1.10.8.60">
    <property type="match status" value="1"/>
</dbReference>
<dbReference type="EMBL" id="CP042218">
    <property type="protein sequence ID" value="QDW65613.1"/>
    <property type="molecule type" value="Genomic_DNA"/>
</dbReference>
<proteinExistence type="predicted"/>